<feature type="transmembrane region" description="Helical" evidence="1">
    <location>
        <begin position="24"/>
        <end position="44"/>
    </location>
</feature>
<dbReference type="EMBL" id="JFZV01000008">
    <property type="protein sequence ID" value="KDN14319.1"/>
    <property type="molecule type" value="Genomic_DNA"/>
</dbReference>
<gene>
    <name evidence="2" type="ORF">SALWKB29_1621</name>
</gene>
<evidence type="ECO:0000313" key="2">
    <source>
        <dbReference type="EMBL" id="KDN14319.1"/>
    </source>
</evidence>
<comment type="caution">
    <text evidence="2">The sequence shown here is derived from an EMBL/GenBank/DDBJ whole genome shotgun (WGS) entry which is preliminary data.</text>
</comment>
<accession>A0A837AG70</accession>
<dbReference type="AlphaFoldDB" id="A0A837AG70"/>
<sequence length="52" mass="5744">MVSSILAYINGLIVDNQYGWRTDGSTLIVAMWILSGIAVSLNNLKIKPKYSD</sequence>
<name>A0A837AG70_9NEIS</name>
<keyword evidence="1" id="KW-0812">Transmembrane</keyword>
<proteinExistence type="predicted"/>
<keyword evidence="3" id="KW-1185">Reference proteome</keyword>
<evidence type="ECO:0000313" key="3">
    <source>
        <dbReference type="Proteomes" id="UP000027170"/>
    </source>
</evidence>
<organism evidence="2 3">
    <name type="scientific">Snodgrassella communis</name>
    <dbReference type="NCBI Taxonomy" id="2946699"/>
    <lineage>
        <taxon>Bacteria</taxon>
        <taxon>Pseudomonadati</taxon>
        <taxon>Pseudomonadota</taxon>
        <taxon>Betaproteobacteria</taxon>
        <taxon>Neisseriales</taxon>
        <taxon>Neisseriaceae</taxon>
        <taxon>Snodgrassella</taxon>
    </lineage>
</organism>
<dbReference type="Proteomes" id="UP000027170">
    <property type="component" value="Unassembled WGS sequence"/>
</dbReference>
<reference evidence="2 3" key="1">
    <citation type="submission" date="2014-03" db="EMBL/GenBank/DDBJ databases">
        <title>The genomes of two eusocial bee gut symbionts.</title>
        <authorList>
            <person name="Kwong W.K."/>
            <person name="Engel P."/>
            <person name="Koch H."/>
            <person name="Moran N.A."/>
        </authorList>
    </citation>
    <scope>NUCLEOTIDE SEQUENCE [LARGE SCALE GENOMIC DNA]</scope>
    <source>
        <strain evidence="3">wkB29</strain>
    </source>
</reference>
<protein>
    <submittedName>
        <fullName evidence="2">Uncharacterized protein</fullName>
    </submittedName>
</protein>
<evidence type="ECO:0000256" key="1">
    <source>
        <dbReference type="SAM" id="Phobius"/>
    </source>
</evidence>
<keyword evidence="1" id="KW-1133">Transmembrane helix</keyword>
<keyword evidence="1" id="KW-0472">Membrane</keyword>